<keyword evidence="2" id="KW-0228">DNA excision</keyword>
<evidence type="ECO:0000256" key="6">
    <source>
        <dbReference type="ARBA" id="ARBA00023236"/>
    </source>
</evidence>
<evidence type="ECO:0000256" key="2">
    <source>
        <dbReference type="ARBA" id="ARBA00022769"/>
    </source>
</evidence>
<evidence type="ECO:0000256" key="3">
    <source>
        <dbReference type="ARBA" id="ARBA00022801"/>
    </source>
</evidence>
<evidence type="ECO:0000256" key="4">
    <source>
        <dbReference type="ARBA" id="ARBA00022881"/>
    </source>
</evidence>
<name>A0ABQ1UUK6_9BACT</name>
<dbReference type="InterPro" id="IPR035901">
    <property type="entry name" value="GIY-YIG_endonuc_sf"/>
</dbReference>
<dbReference type="InterPro" id="IPR000305">
    <property type="entry name" value="GIY-YIG_endonuc"/>
</dbReference>
<feature type="domain" description="GIY-YIG" evidence="10">
    <location>
        <begin position="1"/>
        <end position="69"/>
    </location>
</feature>
<dbReference type="InterPro" id="IPR050066">
    <property type="entry name" value="UvrABC_protein_C"/>
</dbReference>
<evidence type="ECO:0000256" key="1">
    <source>
        <dbReference type="ARBA" id="ARBA00022763"/>
    </source>
</evidence>
<evidence type="ECO:0000259" key="10">
    <source>
        <dbReference type="PROSITE" id="PS50164"/>
    </source>
</evidence>
<dbReference type="Proteomes" id="UP000647339">
    <property type="component" value="Unassembled WGS sequence"/>
</dbReference>
<protein>
    <recommendedName>
        <fullName evidence="7">Excinuclease cho</fullName>
    </recommendedName>
    <alternativeName>
        <fullName evidence="9">Endonuclease cho</fullName>
    </alternativeName>
    <alternativeName>
        <fullName evidence="8">UvrC homolog protein</fullName>
    </alternativeName>
</protein>
<keyword evidence="6" id="KW-0742">SOS response</keyword>
<keyword evidence="3" id="KW-0378">Hydrolase</keyword>
<dbReference type="PANTHER" id="PTHR30562:SF10">
    <property type="entry name" value="EXCINUCLEASE CHO"/>
    <property type="match status" value="1"/>
</dbReference>
<dbReference type="PANTHER" id="PTHR30562">
    <property type="entry name" value="UVRC/OXIDOREDUCTASE"/>
    <property type="match status" value="1"/>
</dbReference>
<evidence type="ECO:0000313" key="11">
    <source>
        <dbReference type="EMBL" id="GGF27198.1"/>
    </source>
</evidence>
<evidence type="ECO:0000256" key="7">
    <source>
        <dbReference type="ARBA" id="ARBA00040756"/>
    </source>
</evidence>
<keyword evidence="12" id="KW-1185">Reference proteome</keyword>
<dbReference type="InterPro" id="IPR047296">
    <property type="entry name" value="GIY-YIG_UvrC_Cho"/>
</dbReference>
<dbReference type="CDD" id="cd10434">
    <property type="entry name" value="GIY-YIG_UvrC_Cho"/>
    <property type="match status" value="1"/>
</dbReference>
<gene>
    <name evidence="11" type="ORF">GCM10011339_14100</name>
</gene>
<dbReference type="SMART" id="SM00465">
    <property type="entry name" value="GIYc"/>
    <property type="match status" value="1"/>
</dbReference>
<dbReference type="SUPFAM" id="SSF82771">
    <property type="entry name" value="GIY-YIG endonuclease"/>
    <property type="match status" value="1"/>
</dbReference>
<proteinExistence type="predicted"/>
<dbReference type="Gene3D" id="3.40.1440.10">
    <property type="entry name" value="GIY-YIG endonuclease"/>
    <property type="match status" value="1"/>
</dbReference>
<keyword evidence="4" id="KW-0267">Excision nuclease</keyword>
<evidence type="ECO:0000256" key="5">
    <source>
        <dbReference type="ARBA" id="ARBA00023204"/>
    </source>
</evidence>
<accession>A0ABQ1UUK6</accession>
<dbReference type="EMBL" id="BMIU01000005">
    <property type="protein sequence ID" value="GGF27198.1"/>
    <property type="molecule type" value="Genomic_DNA"/>
</dbReference>
<keyword evidence="1" id="KW-0227">DNA damage</keyword>
<keyword evidence="5" id="KW-0234">DNA repair</keyword>
<evidence type="ECO:0000256" key="9">
    <source>
        <dbReference type="ARBA" id="ARBA00042732"/>
    </source>
</evidence>
<dbReference type="PROSITE" id="PS50164">
    <property type="entry name" value="GIY_YIG"/>
    <property type="match status" value="1"/>
</dbReference>
<evidence type="ECO:0000313" key="12">
    <source>
        <dbReference type="Proteomes" id="UP000647339"/>
    </source>
</evidence>
<comment type="caution">
    <text evidence="11">The sequence shown here is derived from an EMBL/GenBank/DDBJ whole genome shotgun (WGS) entry which is preliminary data.</text>
</comment>
<organism evidence="11 12">
    <name type="scientific">Echinicola rosea</name>
    <dbReference type="NCBI Taxonomy" id="1807691"/>
    <lineage>
        <taxon>Bacteria</taxon>
        <taxon>Pseudomonadati</taxon>
        <taxon>Bacteroidota</taxon>
        <taxon>Cytophagia</taxon>
        <taxon>Cytophagales</taxon>
        <taxon>Cyclobacteriaceae</taxon>
        <taxon>Echinicola</taxon>
    </lineage>
</organism>
<evidence type="ECO:0000256" key="8">
    <source>
        <dbReference type="ARBA" id="ARBA00042138"/>
    </source>
</evidence>
<reference evidence="12" key="1">
    <citation type="journal article" date="2019" name="Int. J. Syst. Evol. Microbiol.">
        <title>The Global Catalogue of Microorganisms (GCM) 10K type strain sequencing project: providing services to taxonomists for standard genome sequencing and annotation.</title>
        <authorList>
            <consortium name="The Broad Institute Genomics Platform"/>
            <consortium name="The Broad Institute Genome Sequencing Center for Infectious Disease"/>
            <person name="Wu L."/>
            <person name="Ma J."/>
        </authorList>
    </citation>
    <scope>NUCLEOTIDE SEQUENCE [LARGE SCALE GENOMIC DNA]</scope>
    <source>
        <strain evidence="12">CGMCC 1.15407</strain>
    </source>
</reference>
<dbReference type="Pfam" id="PF01541">
    <property type="entry name" value="GIY-YIG"/>
    <property type="match status" value="1"/>
</dbReference>
<sequence length="248" mass="29038">MDEHDRIIYIGKSNDIRKRVQQHFQHTTSKAVRMQHQVHQVKYENMGNELMALLRESELIKAHKPVFNRALRRSVFLWGLYLVDTEDGYLALKLQKINKEQRELMAFTAKTEGKEYLFRITERYQLCQKINGLYPSKGACFQFTLKTCKGACIGIEPTWMYNERVRQFVQDVSLPNENQVLLLDGRTEGERGVVLIENGVYRGYGFFKGELEKDVRLSDVIQSKTDDRDSQRLLRAYLRKQHSTAQGN</sequence>